<name>A0A210PUX3_MIZYE</name>
<dbReference type="OrthoDB" id="433124at2759"/>
<dbReference type="InterPro" id="IPR051987">
    <property type="entry name" value="Sigma-2_receptor-like"/>
</dbReference>
<protein>
    <submittedName>
        <fullName evidence="8">Transmembrane protein 97</fullName>
    </submittedName>
</protein>
<comment type="caution">
    <text evidence="8">The sequence shown here is derived from an EMBL/GenBank/DDBJ whole genome shotgun (WGS) entry which is preliminary data.</text>
</comment>
<dbReference type="STRING" id="6573.A0A210PUX3"/>
<dbReference type="AlphaFoldDB" id="A0A210PUX3"/>
<evidence type="ECO:0000313" key="8">
    <source>
        <dbReference type="EMBL" id="OWF40255.1"/>
    </source>
</evidence>
<evidence type="ECO:0000259" key="7">
    <source>
        <dbReference type="PROSITE" id="PS51751"/>
    </source>
</evidence>
<dbReference type="PANTHER" id="PTHR31204:SF1">
    <property type="entry name" value="SIGMA INTRACELLULAR RECEPTOR 2"/>
    <property type="match status" value="1"/>
</dbReference>
<dbReference type="PROSITE" id="PS51751">
    <property type="entry name" value="EXPERA"/>
    <property type="match status" value="1"/>
</dbReference>
<keyword evidence="9" id="KW-1185">Reference proteome</keyword>
<evidence type="ECO:0000256" key="1">
    <source>
        <dbReference type="ARBA" id="ARBA00004141"/>
    </source>
</evidence>
<keyword evidence="4 5" id="KW-0472">Membrane</keyword>
<evidence type="ECO:0000256" key="3">
    <source>
        <dbReference type="ARBA" id="ARBA00022989"/>
    </source>
</evidence>
<dbReference type="GO" id="GO:0005783">
    <property type="term" value="C:endoplasmic reticulum"/>
    <property type="evidence" value="ECO:0007669"/>
    <property type="project" value="TreeGrafter"/>
</dbReference>
<evidence type="ECO:0000313" key="9">
    <source>
        <dbReference type="Proteomes" id="UP000242188"/>
    </source>
</evidence>
<comment type="subcellular location">
    <subcellularLocation>
        <location evidence="1">Membrane</location>
        <topology evidence="1">Multi-pass membrane protein</topology>
    </subcellularLocation>
</comment>
<dbReference type="Pfam" id="PF05241">
    <property type="entry name" value="EBP"/>
    <property type="match status" value="1"/>
</dbReference>
<accession>A0A210PUX3</accession>
<organism evidence="8 9">
    <name type="scientific">Mizuhopecten yessoensis</name>
    <name type="common">Japanese scallop</name>
    <name type="synonym">Patinopecten yessoensis</name>
    <dbReference type="NCBI Taxonomy" id="6573"/>
    <lineage>
        <taxon>Eukaryota</taxon>
        <taxon>Metazoa</taxon>
        <taxon>Spiralia</taxon>
        <taxon>Lophotrochozoa</taxon>
        <taxon>Mollusca</taxon>
        <taxon>Bivalvia</taxon>
        <taxon>Autobranchia</taxon>
        <taxon>Pteriomorphia</taxon>
        <taxon>Pectinida</taxon>
        <taxon>Pectinoidea</taxon>
        <taxon>Pectinidae</taxon>
        <taxon>Mizuhopecten</taxon>
    </lineage>
</organism>
<gene>
    <name evidence="8" type="ORF">KP79_PYT16779</name>
</gene>
<reference evidence="8 9" key="1">
    <citation type="journal article" date="2017" name="Nat. Ecol. Evol.">
        <title>Scallop genome provides insights into evolution of bilaterian karyotype and development.</title>
        <authorList>
            <person name="Wang S."/>
            <person name="Zhang J."/>
            <person name="Jiao W."/>
            <person name="Li J."/>
            <person name="Xun X."/>
            <person name="Sun Y."/>
            <person name="Guo X."/>
            <person name="Huan P."/>
            <person name="Dong B."/>
            <person name="Zhang L."/>
            <person name="Hu X."/>
            <person name="Sun X."/>
            <person name="Wang J."/>
            <person name="Zhao C."/>
            <person name="Wang Y."/>
            <person name="Wang D."/>
            <person name="Huang X."/>
            <person name="Wang R."/>
            <person name="Lv J."/>
            <person name="Li Y."/>
            <person name="Zhang Z."/>
            <person name="Liu B."/>
            <person name="Lu W."/>
            <person name="Hui Y."/>
            <person name="Liang J."/>
            <person name="Zhou Z."/>
            <person name="Hou R."/>
            <person name="Li X."/>
            <person name="Liu Y."/>
            <person name="Li H."/>
            <person name="Ning X."/>
            <person name="Lin Y."/>
            <person name="Zhao L."/>
            <person name="Xing Q."/>
            <person name="Dou J."/>
            <person name="Li Y."/>
            <person name="Mao J."/>
            <person name="Guo H."/>
            <person name="Dou H."/>
            <person name="Li T."/>
            <person name="Mu C."/>
            <person name="Jiang W."/>
            <person name="Fu Q."/>
            <person name="Fu X."/>
            <person name="Miao Y."/>
            <person name="Liu J."/>
            <person name="Yu Q."/>
            <person name="Li R."/>
            <person name="Liao H."/>
            <person name="Li X."/>
            <person name="Kong Y."/>
            <person name="Jiang Z."/>
            <person name="Chourrout D."/>
            <person name="Li R."/>
            <person name="Bao Z."/>
        </authorList>
    </citation>
    <scope>NUCLEOTIDE SEQUENCE [LARGE SCALE GENOMIC DNA]</scope>
    <source>
        <strain evidence="8 9">PY_sf001</strain>
    </source>
</reference>
<evidence type="ECO:0000256" key="5">
    <source>
        <dbReference type="PROSITE-ProRule" id="PRU01087"/>
    </source>
</evidence>
<feature type="transmembrane region" description="Helical" evidence="6">
    <location>
        <begin position="60"/>
        <end position="83"/>
    </location>
</feature>
<dbReference type="Proteomes" id="UP000242188">
    <property type="component" value="Unassembled WGS sequence"/>
</dbReference>
<dbReference type="InterPro" id="IPR033118">
    <property type="entry name" value="EXPERA"/>
</dbReference>
<proteinExistence type="predicted"/>
<evidence type="ECO:0000256" key="6">
    <source>
        <dbReference type="SAM" id="Phobius"/>
    </source>
</evidence>
<evidence type="ECO:0000256" key="2">
    <source>
        <dbReference type="ARBA" id="ARBA00022692"/>
    </source>
</evidence>
<dbReference type="PANTHER" id="PTHR31204">
    <property type="entry name" value="SIGMA INTRACELLULAR RECEPTOR 2"/>
    <property type="match status" value="1"/>
</dbReference>
<keyword evidence="2 5" id="KW-0812">Transmembrane</keyword>
<feature type="transmembrane region" description="Helical" evidence="6">
    <location>
        <begin position="7"/>
        <end position="29"/>
    </location>
</feature>
<dbReference type="EMBL" id="NEDP02005477">
    <property type="protein sequence ID" value="OWF40255.1"/>
    <property type="molecule type" value="Genomic_DNA"/>
</dbReference>
<dbReference type="GO" id="GO:0016020">
    <property type="term" value="C:membrane"/>
    <property type="evidence" value="ECO:0007669"/>
    <property type="project" value="UniProtKB-SubCell"/>
</dbReference>
<keyword evidence="3 5" id="KW-1133">Transmembrane helix</keyword>
<evidence type="ECO:0000256" key="4">
    <source>
        <dbReference type="ARBA" id="ARBA00023136"/>
    </source>
</evidence>
<sequence length="185" mass="21668">MARPLDLVFLIYFASHIPITIFVDSQALLPQWLYPRQLLDLMTWYCSEFKDPMMAAPPTWFKTFVMSELTLQFPFFFVATYAFWKGVRNCQWIRIPLIVYSSHVATTTVAICYHVLMHDFSGVQPPGPETFTERRTLFLVYFPYLLVPYSTDRVGVCSLSSVTYQFVFSESAYTPFMLWLNNKND</sequence>
<feature type="domain" description="EXPERA" evidence="7">
    <location>
        <begin position="5"/>
        <end position="152"/>
    </location>
</feature>
<feature type="transmembrane region" description="Helical" evidence="6">
    <location>
        <begin position="95"/>
        <end position="116"/>
    </location>
</feature>